<proteinExistence type="predicted"/>
<dbReference type="InterPro" id="IPR058257">
    <property type="entry name" value="CorA-like_dom"/>
</dbReference>
<keyword evidence="4" id="KW-1185">Reference proteome</keyword>
<evidence type="ECO:0000259" key="2">
    <source>
        <dbReference type="Pfam" id="PF26616"/>
    </source>
</evidence>
<gene>
    <name evidence="3" type="ORF">EJ02DRAFT_184411</name>
</gene>
<dbReference type="Gene3D" id="1.20.58.340">
    <property type="entry name" value="Magnesium transport protein CorA, transmembrane region"/>
    <property type="match status" value="1"/>
</dbReference>
<protein>
    <recommendedName>
        <fullName evidence="2">CorA-like transporter domain-containing protein</fullName>
    </recommendedName>
</protein>
<name>A0A6A5SQW7_9PLEO</name>
<dbReference type="Pfam" id="PF26616">
    <property type="entry name" value="CorA-like"/>
    <property type="match status" value="1"/>
</dbReference>
<keyword evidence="1" id="KW-0472">Membrane</keyword>
<reference evidence="3" key="1">
    <citation type="journal article" date="2020" name="Stud. Mycol.">
        <title>101 Dothideomycetes genomes: a test case for predicting lifestyles and emergence of pathogens.</title>
        <authorList>
            <person name="Haridas S."/>
            <person name="Albert R."/>
            <person name="Binder M."/>
            <person name="Bloem J."/>
            <person name="Labutti K."/>
            <person name="Salamov A."/>
            <person name="Andreopoulos B."/>
            <person name="Baker S."/>
            <person name="Barry K."/>
            <person name="Bills G."/>
            <person name="Bluhm B."/>
            <person name="Cannon C."/>
            <person name="Castanera R."/>
            <person name="Culley D."/>
            <person name="Daum C."/>
            <person name="Ezra D."/>
            <person name="Gonzalez J."/>
            <person name="Henrissat B."/>
            <person name="Kuo A."/>
            <person name="Liang C."/>
            <person name="Lipzen A."/>
            <person name="Lutzoni F."/>
            <person name="Magnuson J."/>
            <person name="Mondo S."/>
            <person name="Nolan M."/>
            <person name="Ohm R."/>
            <person name="Pangilinan J."/>
            <person name="Park H.-J."/>
            <person name="Ramirez L."/>
            <person name="Alfaro M."/>
            <person name="Sun H."/>
            <person name="Tritt A."/>
            <person name="Yoshinaga Y."/>
            <person name="Zwiers L.-H."/>
            <person name="Turgeon B."/>
            <person name="Goodwin S."/>
            <person name="Spatafora J."/>
            <person name="Crous P."/>
            <person name="Grigoriev I."/>
        </authorList>
    </citation>
    <scope>NUCLEOTIDE SEQUENCE</scope>
    <source>
        <strain evidence="3">CBS 161.51</strain>
    </source>
</reference>
<sequence length="505" mass="57896">MAGPRSRTKYKRSVCAGGCCPQERPKMPFHNSRDKLKTTRASLCQIMSYHQVMPVYLDFMLVFGAQSDAKDLRFSGFREQIRLKTPPNEHSILQLGRSGKVFQLCYNLKGVQFKKQSSENIKLDEWSIRDAAFYHQFDVECGTTLWIVTKGGEDILERFKELTGPNGRPEDQVFRDPESCFRATLSVHLLYCHWSTDDWRWYIRWLEEVLDHESGMAVDGLRGPGYAHKEYKPYHIQDLQHWQDKANEAIMVLEANAKILKSLRKFYVDLIARKDFPRTLRSACEDDLDVFFTQLDEITSDFDMQIGRAKLLANIISDRKELVLQHLQGQATERTEQLNINLEREAVVMRIITIVTLLYLPATFVSTFFSTDVVKYQDQNQSNGSNYQASFSALALKRWLQVTIPLTALTLFGAWSTYQIYGTSTGDLTLVERFKSTFSSLKSFETSSYAQMQPEDGPASDYTTKFGSVRRVAHSLSKLVPCSMRWPSTSRAVLPLHDSSQPKAG</sequence>
<dbReference type="EMBL" id="ML976039">
    <property type="protein sequence ID" value="KAF1942092.1"/>
    <property type="molecule type" value="Genomic_DNA"/>
</dbReference>
<evidence type="ECO:0000313" key="4">
    <source>
        <dbReference type="Proteomes" id="UP000800038"/>
    </source>
</evidence>
<keyword evidence="1" id="KW-0812">Transmembrane</keyword>
<evidence type="ECO:0000256" key="1">
    <source>
        <dbReference type="SAM" id="Phobius"/>
    </source>
</evidence>
<accession>A0A6A5SQW7</accession>
<organism evidence="3 4">
    <name type="scientific">Clathrospora elynae</name>
    <dbReference type="NCBI Taxonomy" id="706981"/>
    <lineage>
        <taxon>Eukaryota</taxon>
        <taxon>Fungi</taxon>
        <taxon>Dikarya</taxon>
        <taxon>Ascomycota</taxon>
        <taxon>Pezizomycotina</taxon>
        <taxon>Dothideomycetes</taxon>
        <taxon>Pleosporomycetidae</taxon>
        <taxon>Pleosporales</taxon>
        <taxon>Diademaceae</taxon>
        <taxon>Clathrospora</taxon>
    </lineage>
</organism>
<evidence type="ECO:0000313" key="3">
    <source>
        <dbReference type="EMBL" id="KAF1942092.1"/>
    </source>
</evidence>
<dbReference type="Proteomes" id="UP000800038">
    <property type="component" value="Unassembled WGS sequence"/>
</dbReference>
<keyword evidence="1" id="KW-1133">Transmembrane helix</keyword>
<feature type="domain" description="CorA-like transporter" evidence="2">
    <location>
        <begin position="30"/>
        <end position="216"/>
    </location>
</feature>
<dbReference type="AlphaFoldDB" id="A0A6A5SQW7"/>
<feature type="transmembrane region" description="Helical" evidence="1">
    <location>
        <begin position="347"/>
        <end position="369"/>
    </location>
</feature>
<dbReference type="OrthoDB" id="5396681at2759"/>